<evidence type="ECO:0000256" key="3">
    <source>
        <dbReference type="ARBA" id="ARBA00022670"/>
    </source>
</evidence>
<name>A0A8X8YIH7_SALSN</name>
<evidence type="ECO:0000256" key="10">
    <source>
        <dbReference type="ARBA" id="ARBA00049729"/>
    </source>
</evidence>
<evidence type="ECO:0000256" key="11">
    <source>
        <dbReference type="SAM" id="Phobius"/>
    </source>
</evidence>
<keyword evidence="7 11" id="KW-1133">Transmembrane helix</keyword>
<gene>
    <name evidence="13" type="ORF">SASPL_108650</name>
</gene>
<evidence type="ECO:0000259" key="12">
    <source>
        <dbReference type="Pfam" id="PF02517"/>
    </source>
</evidence>
<dbReference type="PANTHER" id="PTHR13046">
    <property type="entry name" value="PROTEASE U48 CAAX PRENYL PROTEASE RCE1"/>
    <property type="match status" value="1"/>
</dbReference>
<dbReference type="AlphaFoldDB" id="A0A8X8YIH7"/>
<feature type="domain" description="CAAX prenyl protease 2/Lysostaphin resistance protein A-like" evidence="12">
    <location>
        <begin position="157"/>
        <end position="261"/>
    </location>
</feature>
<evidence type="ECO:0000256" key="2">
    <source>
        <dbReference type="ARBA" id="ARBA00006897"/>
    </source>
</evidence>
<comment type="catalytic activity">
    <reaction evidence="9">
        <text>Hydrolyzes the peptide bond -P2-(S-farnesyl or geranylgeranyl)C-P1'-P2'-P3'-COOH where P1' and P2' are amino acids with aliphatic sidechains and P3' is any C-terminal residue.</text>
        <dbReference type="EC" id="3.4.26.1"/>
    </reaction>
</comment>
<dbReference type="PANTHER" id="PTHR13046:SF0">
    <property type="entry name" value="CAAX PRENYL PROTEASE 2"/>
    <property type="match status" value="1"/>
</dbReference>
<evidence type="ECO:0000313" key="13">
    <source>
        <dbReference type="EMBL" id="KAG6430580.1"/>
    </source>
</evidence>
<keyword evidence="3" id="KW-0645">Protease</keyword>
<comment type="similarity">
    <text evidence="2">Belongs to the peptidase U48 family.</text>
</comment>
<keyword evidence="6" id="KW-0256">Endoplasmic reticulum</keyword>
<feature type="transmembrane region" description="Helical" evidence="11">
    <location>
        <begin position="179"/>
        <end position="203"/>
    </location>
</feature>
<dbReference type="InterPro" id="IPR039731">
    <property type="entry name" value="Rce1"/>
</dbReference>
<evidence type="ECO:0000256" key="9">
    <source>
        <dbReference type="ARBA" id="ARBA00047280"/>
    </source>
</evidence>
<evidence type="ECO:0000256" key="7">
    <source>
        <dbReference type="ARBA" id="ARBA00022989"/>
    </source>
</evidence>
<dbReference type="Pfam" id="PF02517">
    <property type="entry name" value="Rce1-like"/>
    <property type="match status" value="1"/>
</dbReference>
<protein>
    <recommendedName>
        <fullName evidence="10">intramembrane prenyl-peptidase Rce1</fullName>
        <ecNumber evidence="10">3.4.26.1</ecNumber>
    </recommendedName>
</protein>
<evidence type="ECO:0000313" key="14">
    <source>
        <dbReference type="Proteomes" id="UP000298416"/>
    </source>
</evidence>
<keyword evidence="8 11" id="KW-0472">Membrane</keyword>
<comment type="caution">
    <text evidence="13">The sequence shown here is derived from an EMBL/GenBank/DDBJ whole genome shotgun (WGS) entry which is preliminary data.</text>
</comment>
<feature type="transmembrane region" description="Helical" evidence="11">
    <location>
        <begin position="223"/>
        <end position="243"/>
    </location>
</feature>
<evidence type="ECO:0000256" key="4">
    <source>
        <dbReference type="ARBA" id="ARBA00022692"/>
    </source>
</evidence>
<evidence type="ECO:0000256" key="6">
    <source>
        <dbReference type="ARBA" id="ARBA00022824"/>
    </source>
</evidence>
<comment type="subcellular location">
    <subcellularLocation>
        <location evidence="1">Endoplasmic reticulum membrane</location>
        <topology evidence="1">Multi-pass membrane protein</topology>
    </subcellularLocation>
</comment>
<dbReference type="Proteomes" id="UP000298416">
    <property type="component" value="Unassembled WGS sequence"/>
</dbReference>
<feature type="transmembrane region" description="Helical" evidence="11">
    <location>
        <begin position="12"/>
        <end position="32"/>
    </location>
</feature>
<feature type="transmembrane region" description="Helical" evidence="11">
    <location>
        <begin position="273"/>
        <end position="290"/>
    </location>
</feature>
<dbReference type="EMBL" id="PNBA02000003">
    <property type="protein sequence ID" value="KAG6430580.1"/>
    <property type="molecule type" value="Genomic_DNA"/>
</dbReference>
<dbReference type="GO" id="GO:0005789">
    <property type="term" value="C:endoplasmic reticulum membrane"/>
    <property type="evidence" value="ECO:0007669"/>
    <property type="project" value="UniProtKB-SubCell"/>
</dbReference>
<keyword evidence="4 11" id="KW-0812">Transmembrane</keyword>
<organism evidence="13">
    <name type="scientific">Salvia splendens</name>
    <name type="common">Scarlet sage</name>
    <dbReference type="NCBI Taxonomy" id="180675"/>
    <lineage>
        <taxon>Eukaryota</taxon>
        <taxon>Viridiplantae</taxon>
        <taxon>Streptophyta</taxon>
        <taxon>Embryophyta</taxon>
        <taxon>Tracheophyta</taxon>
        <taxon>Spermatophyta</taxon>
        <taxon>Magnoliopsida</taxon>
        <taxon>eudicotyledons</taxon>
        <taxon>Gunneridae</taxon>
        <taxon>Pentapetalae</taxon>
        <taxon>asterids</taxon>
        <taxon>lamiids</taxon>
        <taxon>Lamiales</taxon>
        <taxon>Lamiaceae</taxon>
        <taxon>Nepetoideae</taxon>
        <taxon>Mentheae</taxon>
        <taxon>Salviinae</taxon>
        <taxon>Salvia</taxon>
        <taxon>Salvia subgen. Calosphace</taxon>
        <taxon>core Calosphace</taxon>
    </lineage>
</organism>
<feature type="transmembrane region" description="Helical" evidence="11">
    <location>
        <begin position="53"/>
        <end position="73"/>
    </location>
</feature>
<dbReference type="GO" id="GO:0071586">
    <property type="term" value="P:CAAX-box protein processing"/>
    <property type="evidence" value="ECO:0007669"/>
    <property type="project" value="InterPro"/>
</dbReference>
<reference evidence="13" key="2">
    <citation type="submission" date="2020-08" db="EMBL/GenBank/DDBJ databases">
        <title>Plant Genome Project.</title>
        <authorList>
            <person name="Zhang R.-G."/>
        </authorList>
    </citation>
    <scope>NUCLEOTIDE SEQUENCE</scope>
    <source>
        <strain evidence="13">Huo1</strain>
        <tissue evidence="13">Leaf</tissue>
    </source>
</reference>
<proteinExistence type="inferred from homology"/>
<sequence>MERQDAGAGATKTAAVTACIGMAVFYVTILYSPTLILRLPPPNSSNSFLKRRFICAAVSSIVSIIVSILILPITRWDASSLLGVYGIRMDTIWQALLCPLLLTAFMYSGSFALKFLSMLQTSREYFESGGDLSVACIKSIFLRMIDWVVSTASCMSSWRNYFVAPLTEELVFRACMIPLLLCGGFSTYTVIFFCPVFFSLAHLNHLLEFYFQRNYSLLKACQVVGFQLVYTVIFGAYASFLLIRTGHLTAPLVAHMFCNFMGLPVILSGRSGMVSLVFVLGVVSFSKMLFPLTNPHLYNDEARSCSCWHRYCSWS</sequence>
<feature type="transmembrane region" description="Helical" evidence="11">
    <location>
        <begin position="93"/>
        <end position="113"/>
    </location>
</feature>
<evidence type="ECO:0000256" key="5">
    <source>
        <dbReference type="ARBA" id="ARBA00022801"/>
    </source>
</evidence>
<evidence type="ECO:0000256" key="8">
    <source>
        <dbReference type="ARBA" id="ARBA00023136"/>
    </source>
</evidence>
<reference evidence="13" key="1">
    <citation type="submission" date="2018-01" db="EMBL/GenBank/DDBJ databases">
        <authorList>
            <person name="Mao J.F."/>
        </authorList>
    </citation>
    <scope>NUCLEOTIDE SEQUENCE</scope>
    <source>
        <strain evidence="13">Huo1</strain>
        <tissue evidence="13">Leaf</tissue>
    </source>
</reference>
<accession>A0A8X8YIH7</accession>
<dbReference type="GO" id="GO:0004222">
    <property type="term" value="F:metalloendopeptidase activity"/>
    <property type="evidence" value="ECO:0007669"/>
    <property type="project" value="InterPro"/>
</dbReference>
<keyword evidence="14" id="KW-1185">Reference proteome</keyword>
<dbReference type="InterPro" id="IPR003675">
    <property type="entry name" value="Rce1/LyrA-like_dom"/>
</dbReference>
<keyword evidence="5" id="KW-0378">Hydrolase</keyword>
<dbReference type="EC" id="3.4.26.1" evidence="10"/>
<evidence type="ECO:0000256" key="1">
    <source>
        <dbReference type="ARBA" id="ARBA00004477"/>
    </source>
</evidence>
<dbReference type="OrthoDB" id="271604at2759"/>